<proteinExistence type="predicted"/>
<keyword evidence="3" id="KW-1185">Reference proteome</keyword>
<dbReference type="EMBL" id="EQ974315">
    <property type="protein sequence ID" value="EEF30509.1"/>
    <property type="molecule type" value="Genomic_DNA"/>
</dbReference>
<name>B9T0V3_RICCO</name>
<evidence type="ECO:0000313" key="3">
    <source>
        <dbReference type="Proteomes" id="UP000008311"/>
    </source>
</evidence>
<evidence type="ECO:0000256" key="1">
    <source>
        <dbReference type="SAM" id="MobiDB-lite"/>
    </source>
</evidence>
<organism evidence="2 3">
    <name type="scientific">Ricinus communis</name>
    <name type="common">Castor bean</name>
    <dbReference type="NCBI Taxonomy" id="3988"/>
    <lineage>
        <taxon>Eukaryota</taxon>
        <taxon>Viridiplantae</taxon>
        <taxon>Streptophyta</taxon>
        <taxon>Embryophyta</taxon>
        <taxon>Tracheophyta</taxon>
        <taxon>Spermatophyta</taxon>
        <taxon>Magnoliopsida</taxon>
        <taxon>eudicotyledons</taxon>
        <taxon>Gunneridae</taxon>
        <taxon>Pentapetalae</taxon>
        <taxon>rosids</taxon>
        <taxon>fabids</taxon>
        <taxon>Malpighiales</taxon>
        <taxon>Euphorbiaceae</taxon>
        <taxon>Acalyphoideae</taxon>
        <taxon>Acalypheae</taxon>
        <taxon>Ricinus</taxon>
    </lineage>
</organism>
<reference evidence="3" key="1">
    <citation type="journal article" date="2010" name="Nat. Biotechnol.">
        <title>Draft genome sequence of the oilseed species Ricinus communis.</title>
        <authorList>
            <person name="Chan A.P."/>
            <person name="Crabtree J."/>
            <person name="Zhao Q."/>
            <person name="Lorenzi H."/>
            <person name="Orvis J."/>
            <person name="Puiu D."/>
            <person name="Melake-Berhan A."/>
            <person name="Jones K.M."/>
            <person name="Redman J."/>
            <person name="Chen G."/>
            <person name="Cahoon E.B."/>
            <person name="Gedil M."/>
            <person name="Stanke M."/>
            <person name="Haas B.J."/>
            <person name="Wortman J.R."/>
            <person name="Fraser-Liggett C.M."/>
            <person name="Ravel J."/>
            <person name="Rabinowicz P.D."/>
        </authorList>
    </citation>
    <scope>NUCLEOTIDE SEQUENCE [LARGE SCALE GENOMIC DNA]</scope>
    <source>
        <strain evidence="3">cv. Hale</strain>
    </source>
</reference>
<dbReference type="Proteomes" id="UP000008311">
    <property type="component" value="Unassembled WGS sequence"/>
</dbReference>
<evidence type="ECO:0000313" key="2">
    <source>
        <dbReference type="EMBL" id="EEF30509.1"/>
    </source>
</evidence>
<feature type="region of interest" description="Disordered" evidence="1">
    <location>
        <begin position="1"/>
        <end position="55"/>
    </location>
</feature>
<feature type="compositionally biased region" description="Basic and acidic residues" evidence="1">
    <location>
        <begin position="15"/>
        <end position="30"/>
    </location>
</feature>
<accession>B9T0V3</accession>
<sequence length="88" mass="9823">MKPHSHGCLSTDGSLTHHESKRTFGEKLKQAYESARNGVGKGNTTTASTASTANSLWFSKENERRNWTTYCAEDPIRTMMFLGSWGHT</sequence>
<dbReference type="eggNOG" id="ENOG502SD8T">
    <property type="taxonomic scope" value="Eukaryota"/>
</dbReference>
<dbReference type="InParanoid" id="B9T0V3"/>
<feature type="compositionally biased region" description="Low complexity" evidence="1">
    <location>
        <begin position="43"/>
        <end position="55"/>
    </location>
</feature>
<protein>
    <submittedName>
        <fullName evidence="2">Uncharacterized protein</fullName>
    </submittedName>
</protein>
<gene>
    <name evidence="2" type="ORF">RCOM_1439670</name>
</gene>
<dbReference type="AlphaFoldDB" id="B9T0V3"/>